<evidence type="ECO:0000259" key="3">
    <source>
        <dbReference type="PROSITE" id="PS50105"/>
    </source>
</evidence>
<sequence length="272" mass="31171">MPSWYVAACRANVKSGAIMSALSDTEIQREIGISNPLHILKLRLAIQEMVALTSPSVAAKPNVTTGLAYGELNHEWIGNDWLPSLGLSQYRSTFMECLVDARMLGHLSKKDIRTHLKMVDSFHRTSLQYGIACLKKLNYDRKMLENRRRNSEHDIIDVLVWSNQRLVQWLIDVGLKDYANNIAGTSGLHGALIALDETFDVNHMALALQIPPQNVQMRQLLENAFNKLLINGTDRRPNNKVIIAKHKQHEHEHFLQRKRDFIHQCFVHHNHH</sequence>
<gene>
    <name evidence="4" type="ORF">BLA29_007788</name>
</gene>
<dbReference type="Gene3D" id="1.10.150.50">
    <property type="entry name" value="Transcription Factor, Ets-1"/>
    <property type="match status" value="3"/>
</dbReference>
<dbReference type="AlphaFoldDB" id="A0A1Y3BDW9"/>
<dbReference type="Pfam" id="PF07647">
    <property type="entry name" value="SAM_2"/>
    <property type="match status" value="1"/>
</dbReference>
<dbReference type="PANTHER" id="PTHR12587">
    <property type="entry name" value="LAR INTERACTING PROTEIN LIP -RELATED PROTEIN"/>
    <property type="match status" value="1"/>
</dbReference>
<keyword evidence="5" id="KW-1185">Reference proteome</keyword>
<reference evidence="4 5" key="1">
    <citation type="submission" date="2017-03" db="EMBL/GenBank/DDBJ databases">
        <title>Genome Survey of Euroglyphus maynei.</title>
        <authorList>
            <person name="Arlian L.G."/>
            <person name="Morgan M.S."/>
            <person name="Rider S.D."/>
        </authorList>
    </citation>
    <scope>NUCLEOTIDE SEQUENCE [LARGE SCALE GENOMIC DNA]</scope>
    <source>
        <strain evidence="4">Arlian Lab</strain>
        <tissue evidence="4">Whole body</tissue>
    </source>
</reference>
<dbReference type="InterPro" id="IPR037621">
    <property type="entry name" value="LIP-1_SAM_2"/>
</dbReference>
<evidence type="ECO:0000256" key="2">
    <source>
        <dbReference type="ARBA" id="ARBA00023054"/>
    </source>
</evidence>
<dbReference type="InterPro" id="IPR029515">
    <property type="entry name" value="Liprin"/>
</dbReference>
<keyword evidence="1" id="KW-0677">Repeat</keyword>
<organism evidence="4 5">
    <name type="scientific">Euroglyphus maynei</name>
    <name type="common">Mayne's house dust mite</name>
    <dbReference type="NCBI Taxonomy" id="6958"/>
    <lineage>
        <taxon>Eukaryota</taxon>
        <taxon>Metazoa</taxon>
        <taxon>Ecdysozoa</taxon>
        <taxon>Arthropoda</taxon>
        <taxon>Chelicerata</taxon>
        <taxon>Arachnida</taxon>
        <taxon>Acari</taxon>
        <taxon>Acariformes</taxon>
        <taxon>Sarcoptiformes</taxon>
        <taxon>Astigmata</taxon>
        <taxon>Psoroptidia</taxon>
        <taxon>Analgoidea</taxon>
        <taxon>Pyroglyphidae</taxon>
        <taxon>Pyroglyphinae</taxon>
        <taxon>Euroglyphus</taxon>
    </lineage>
</organism>
<proteinExistence type="predicted"/>
<keyword evidence="2" id="KW-0175">Coiled coil</keyword>
<protein>
    <submittedName>
        <fullName evidence="4">Liprin-alpha-1-like protein</fullName>
    </submittedName>
</protein>
<dbReference type="CDD" id="cd09565">
    <property type="entry name" value="SAM_liprin-alpha1_2_3_4_repeat2"/>
    <property type="match status" value="1"/>
</dbReference>
<dbReference type="SMART" id="SM00454">
    <property type="entry name" value="SAM"/>
    <property type="match status" value="3"/>
</dbReference>
<feature type="domain" description="SAM" evidence="3">
    <location>
        <begin position="161"/>
        <end position="231"/>
    </location>
</feature>
<evidence type="ECO:0000313" key="5">
    <source>
        <dbReference type="Proteomes" id="UP000194236"/>
    </source>
</evidence>
<feature type="domain" description="SAM" evidence="3">
    <location>
        <begin position="80"/>
        <end position="137"/>
    </location>
</feature>
<comment type="caution">
    <text evidence="4">The sequence shown here is derived from an EMBL/GenBank/DDBJ whole genome shotgun (WGS) entry which is preliminary data.</text>
</comment>
<dbReference type="EMBL" id="MUJZ01024816">
    <property type="protein sequence ID" value="OTF79110.1"/>
    <property type="molecule type" value="Genomic_DNA"/>
</dbReference>
<name>A0A1Y3BDW9_EURMA</name>
<evidence type="ECO:0000313" key="4">
    <source>
        <dbReference type="EMBL" id="OTF79110.1"/>
    </source>
</evidence>
<dbReference type="GO" id="GO:0048786">
    <property type="term" value="C:presynaptic active zone"/>
    <property type="evidence" value="ECO:0007669"/>
    <property type="project" value="TreeGrafter"/>
</dbReference>
<dbReference type="FunFam" id="1.10.150.50:FF:000004">
    <property type="entry name" value="PTPRF interacting protein alpha 1"/>
    <property type="match status" value="1"/>
</dbReference>
<evidence type="ECO:0000256" key="1">
    <source>
        <dbReference type="ARBA" id="ARBA00022737"/>
    </source>
</evidence>
<dbReference type="OrthoDB" id="2132119at2759"/>
<dbReference type="Pfam" id="PF00536">
    <property type="entry name" value="SAM_1"/>
    <property type="match status" value="1"/>
</dbReference>
<dbReference type="GO" id="GO:0050808">
    <property type="term" value="P:synapse organization"/>
    <property type="evidence" value="ECO:0007669"/>
    <property type="project" value="TreeGrafter"/>
</dbReference>
<dbReference type="PANTHER" id="PTHR12587:SF20">
    <property type="entry name" value="LIPRIN-ALPHA, ISOFORM E"/>
    <property type="match status" value="1"/>
</dbReference>
<dbReference type="InterPro" id="IPR013761">
    <property type="entry name" value="SAM/pointed_sf"/>
</dbReference>
<dbReference type="PROSITE" id="PS50105">
    <property type="entry name" value="SAM_DOMAIN"/>
    <property type="match status" value="2"/>
</dbReference>
<dbReference type="SUPFAM" id="SSF47769">
    <property type="entry name" value="SAM/Pointed domain"/>
    <property type="match status" value="2"/>
</dbReference>
<dbReference type="Proteomes" id="UP000194236">
    <property type="component" value="Unassembled WGS sequence"/>
</dbReference>
<dbReference type="FunFam" id="1.10.150.50:FF:000002">
    <property type="entry name" value="PTPRF interacting protein alpha 1"/>
    <property type="match status" value="1"/>
</dbReference>
<dbReference type="InterPro" id="IPR001660">
    <property type="entry name" value="SAM"/>
</dbReference>
<accession>A0A1Y3BDW9</accession>